<gene>
    <name evidence="2" type="ORF">WKW82_06030</name>
</gene>
<keyword evidence="1" id="KW-1133">Transmembrane helix</keyword>
<organism evidence="2 3">
    <name type="scientific">Variovorax rhizosphaerae</name>
    <dbReference type="NCBI Taxonomy" id="1836200"/>
    <lineage>
        <taxon>Bacteria</taxon>
        <taxon>Pseudomonadati</taxon>
        <taxon>Pseudomonadota</taxon>
        <taxon>Betaproteobacteria</taxon>
        <taxon>Burkholderiales</taxon>
        <taxon>Comamonadaceae</taxon>
        <taxon>Variovorax</taxon>
    </lineage>
</organism>
<feature type="transmembrane region" description="Helical" evidence="1">
    <location>
        <begin position="110"/>
        <end position="136"/>
    </location>
</feature>
<feature type="transmembrane region" description="Helical" evidence="1">
    <location>
        <begin position="77"/>
        <end position="98"/>
    </location>
</feature>
<feature type="transmembrane region" description="Helical" evidence="1">
    <location>
        <begin position="14"/>
        <end position="33"/>
    </location>
</feature>
<dbReference type="EMBL" id="JBBKZT010000002">
    <property type="protein sequence ID" value="MEJ8846195.1"/>
    <property type="molecule type" value="Genomic_DNA"/>
</dbReference>
<accession>A0ABU8WFB3</accession>
<keyword evidence="1" id="KW-0472">Membrane</keyword>
<feature type="transmembrane region" description="Helical" evidence="1">
    <location>
        <begin position="194"/>
        <end position="216"/>
    </location>
</feature>
<evidence type="ECO:0000313" key="2">
    <source>
        <dbReference type="EMBL" id="MEJ8846195.1"/>
    </source>
</evidence>
<protein>
    <submittedName>
        <fullName evidence="2">DUF1345 domain-containing protein</fullName>
    </submittedName>
</protein>
<dbReference type="RefSeq" id="WP_340341339.1">
    <property type="nucleotide sequence ID" value="NZ_JBBKZT010000002.1"/>
</dbReference>
<keyword evidence="3" id="KW-1185">Reference proteome</keyword>
<dbReference type="InterPro" id="IPR009781">
    <property type="entry name" value="DUF1345"/>
</dbReference>
<keyword evidence="1" id="KW-0812">Transmembrane</keyword>
<reference evidence="2 3" key="1">
    <citation type="submission" date="2024-03" db="EMBL/GenBank/DDBJ databases">
        <title>Novel species of the genus Variovorax.</title>
        <authorList>
            <person name="Liu Q."/>
            <person name="Xin Y.-H."/>
        </authorList>
    </citation>
    <scope>NUCLEOTIDE SEQUENCE [LARGE SCALE GENOMIC DNA]</scope>
    <source>
        <strain evidence="2 3">KACC 18900</strain>
    </source>
</reference>
<proteinExistence type="predicted"/>
<evidence type="ECO:0000256" key="1">
    <source>
        <dbReference type="SAM" id="Phobius"/>
    </source>
</evidence>
<comment type="caution">
    <text evidence="2">The sequence shown here is derived from an EMBL/GenBank/DDBJ whole genome shotgun (WGS) entry which is preliminary data.</text>
</comment>
<name>A0ABU8WFB3_9BURK</name>
<evidence type="ECO:0000313" key="3">
    <source>
        <dbReference type="Proteomes" id="UP001385892"/>
    </source>
</evidence>
<sequence length="219" mass="24166">MRKHLSTTTGIQRLSYGAAVGVAVALIPSPLINGMARGLLGWVVGVAVYLSLAWWLAHSFDAQQTRERAQSLDQPNLVLLLTMLTAVGFSVAAIAMLLQQVKLLAGLERGAHIVLAMVALAESWLMIHTIYAFHYAHRYYQQEKTRKPDDHGLDFPGTAPPDYADFVYYSYVIGMTSQVSDVQILSPEMRRITLIHSVLSFAFNMLVLAFSINVVVGAF</sequence>
<dbReference type="Pfam" id="PF07077">
    <property type="entry name" value="DUF1345"/>
    <property type="match status" value="1"/>
</dbReference>
<dbReference type="Proteomes" id="UP001385892">
    <property type="component" value="Unassembled WGS sequence"/>
</dbReference>
<feature type="transmembrane region" description="Helical" evidence="1">
    <location>
        <begin position="39"/>
        <end position="57"/>
    </location>
</feature>